<dbReference type="EMBL" id="FQ790347">
    <property type="protein sequence ID" value="CCD53450.1"/>
    <property type="molecule type" value="Genomic_DNA"/>
</dbReference>
<evidence type="ECO:0000313" key="1">
    <source>
        <dbReference type="EMBL" id="CCD53450.1"/>
    </source>
</evidence>
<dbReference type="Proteomes" id="UP000008177">
    <property type="component" value="Unplaced contigs"/>
</dbReference>
<organism evidence="1 2">
    <name type="scientific">Botryotinia fuckeliana (strain T4)</name>
    <name type="common">Noble rot fungus</name>
    <name type="synonym">Botrytis cinerea</name>
    <dbReference type="NCBI Taxonomy" id="999810"/>
    <lineage>
        <taxon>Eukaryota</taxon>
        <taxon>Fungi</taxon>
        <taxon>Dikarya</taxon>
        <taxon>Ascomycota</taxon>
        <taxon>Pezizomycotina</taxon>
        <taxon>Leotiomycetes</taxon>
        <taxon>Helotiales</taxon>
        <taxon>Sclerotiniaceae</taxon>
        <taxon>Botrytis</taxon>
    </lineage>
</organism>
<evidence type="ECO:0000313" key="2">
    <source>
        <dbReference type="Proteomes" id="UP000008177"/>
    </source>
</evidence>
<dbReference type="HOGENOM" id="CLU_3124853_0_0_1"/>
<reference evidence="2" key="1">
    <citation type="journal article" date="2011" name="PLoS Genet.">
        <title>Genomic analysis of the necrotrophic fungal pathogens Sclerotinia sclerotiorum and Botrytis cinerea.</title>
        <authorList>
            <person name="Amselem J."/>
            <person name="Cuomo C.A."/>
            <person name="van Kan J.A."/>
            <person name="Viaud M."/>
            <person name="Benito E.P."/>
            <person name="Couloux A."/>
            <person name="Coutinho P.M."/>
            <person name="de Vries R.P."/>
            <person name="Dyer P.S."/>
            <person name="Fillinger S."/>
            <person name="Fournier E."/>
            <person name="Gout L."/>
            <person name="Hahn M."/>
            <person name="Kohn L."/>
            <person name="Lapalu N."/>
            <person name="Plummer K.M."/>
            <person name="Pradier J.M."/>
            <person name="Quevillon E."/>
            <person name="Sharon A."/>
            <person name="Simon A."/>
            <person name="ten Have A."/>
            <person name="Tudzynski B."/>
            <person name="Tudzynski P."/>
            <person name="Wincker P."/>
            <person name="Andrew M."/>
            <person name="Anthouard V."/>
            <person name="Beever R.E."/>
            <person name="Beffa R."/>
            <person name="Benoit I."/>
            <person name="Bouzid O."/>
            <person name="Brault B."/>
            <person name="Chen Z."/>
            <person name="Choquer M."/>
            <person name="Collemare J."/>
            <person name="Cotton P."/>
            <person name="Danchin E.G."/>
            <person name="Da Silva C."/>
            <person name="Gautier A."/>
            <person name="Giraud C."/>
            <person name="Giraud T."/>
            <person name="Gonzalez C."/>
            <person name="Grossetete S."/>
            <person name="Guldener U."/>
            <person name="Henrissat B."/>
            <person name="Howlett B.J."/>
            <person name="Kodira C."/>
            <person name="Kretschmer M."/>
            <person name="Lappartient A."/>
            <person name="Leroch M."/>
            <person name="Levis C."/>
            <person name="Mauceli E."/>
            <person name="Neuveglise C."/>
            <person name="Oeser B."/>
            <person name="Pearson M."/>
            <person name="Poulain J."/>
            <person name="Poussereau N."/>
            <person name="Quesneville H."/>
            <person name="Rascle C."/>
            <person name="Schumacher J."/>
            <person name="Segurens B."/>
            <person name="Sexton A."/>
            <person name="Silva E."/>
            <person name="Sirven C."/>
            <person name="Soanes D.M."/>
            <person name="Talbot N.J."/>
            <person name="Templeton M."/>
            <person name="Yandava C."/>
            <person name="Yarden O."/>
            <person name="Zeng Q."/>
            <person name="Rollins J.A."/>
            <person name="Lebrun M.H."/>
            <person name="Dickman M."/>
        </authorList>
    </citation>
    <scope>NUCLEOTIDE SEQUENCE [LARGE SCALE GENOMIC DNA]</scope>
    <source>
        <strain evidence="2">T4</strain>
    </source>
</reference>
<gene>
    <name evidence="1" type="ORF">BofuT4_uP134950.1</name>
</gene>
<dbReference type="AlphaFoldDB" id="G2YPA2"/>
<sequence>MSMEYTRRWGLSSGGDQEQLFLGDQTNLNFLGEFIQATGGDFDVIVNDDG</sequence>
<accession>G2YPA2</accession>
<name>G2YPA2_BOTF4</name>
<dbReference type="InParanoid" id="G2YPA2"/>
<protein>
    <submittedName>
        <fullName evidence="1">Uncharacterized protein</fullName>
    </submittedName>
</protein>
<proteinExistence type="predicted"/>